<protein>
    <recommendedName>
        <fullName evidence="4">Secreted protein</fullName>
    </recommendedName>
</protein>
<gene>
    <name evidence="2" type="ORF">BJY01DRAFT_7841</name>
</gene>
<evidence type="ECO:0000313" key="2">
    <source>
        <dbReference type="EMBL" id="KAL2841700.1"/>
    </source>
</evidence>
<comment type="caution">
    <text evidence="2">The sequence shown here is derived from an EMBL/GenBank/DDBJ whole genome shotgun (WGS) entry which is preliminary data.</text>
</comment>
<evidence type="ECO:0000313" key="3">
    <source>
        <dbReference type="Proteomes" id="UP001610446"/>
    </source>
</evidence>
<reference evidence="2 3" key="1">
    <citation type="submission" date="2024-07" db="EMBL/GenBank/DDBJ databases">
        <title>Section-level genome sequencing and comparative genomics of Aspergillus sections Usti and Cavernicolus.</title>
        <authorList>
            <consortium name="Lawrence Berkeley National Laboratory"/>
            <person name="Nybo J.L."/>
            <person name="Vesth T.C."/>
            <person name="Theobald S."/>
            <person name="Frisvad J.C."/>
            <person name="Larsen T.O."/>
            <person name="Kjaerboelling I."/>
            <person name="Rothschild-Mancinelli K."/>
            <person name="Lyhne E.K."/>
            <person name="Kogle M.E."/>
            <person name="Barry K."/>
            <person name="Clum A."/>
            <person name="Na H."/>
            <person name="Ledsgaard L."/>
            <person name="Lin J."/>
            <person name="Lipzen A."/>
            <person name="Kuo A."/>
            <person name="Riley R."/>
            <person name="Mondo S."/>
            <person name="Labutti K."/>
            <person name="Haridas S."/>
            <person name="Pangalinan J."/>
            <person name="Salamov A.A."/>
            <person name="Simmons B.A."/>
            <person name="Magnuson J.K."/>
            <person name="Chen J."/>
            <person name="Drula E."/>
            <person name="Henrissat B."/>
            <person name="Wiebenga A."/>
            <person name="Lubbers R.J."/>
            <person name="Gomes A.C."/>
            <person name="Makela M.R."/>
            <person name="Stajich J."/>
            <person name="Grigoriev I.V."/>
            <person name="Mortensen U.H."/>
            <person name="De Vries R.P."/>
            <person name="Baker S.E."/>
            <person name="Andersen M.R."/>
        </authorList>
    </citation>
    <scope>NUCLEOTIDE SEQUENCE [LARGE SCALE GENOMIC DNA]</scope>
    <source>
        <strain evidence="2 3">CBS 123904</strain>
    </source>
</reference>
<keyword evidence="3" id="KW-1185">Reference proteome</keyword>
<evidence type="ECO:0008006" key="4">
    <source>
        <dbReference type="Google" id="ProtNLM"/>
    </source>
</evidence>
<feature type="signal peptide" evidence="1">
    <location>
        <begin position="1"/>
        <end position="20"/>
    </location>
</feature>
<name>A0ABR4JNW6_9EURO</name>
<dbReference type="Proteomes" id="UP001610446">
    <property type="component" value="Unassembled WGS sequence"/>
</dbReference>
<sequence>MESFSLLLAFHLTFATPAFAEGQWCARLLLVVHKVPRSNTAWSLRGCRLKQVLPFFLNLCGVLIYHLHSVPREYQELSQTHNKRE</sequence>
<proteinExistence type="predicted"/>
<keyword evidence="1" id="KW-0732">Signal</keyword>
<feature type="chain" id="PRO_5045209370" description="Secreted protein" evidence="1">
    <location>
        <begin position="21"/>
        <end position="85"/>
    </location>
</feature>
<organism evidence="2 3">
    <name type="scientific">Aspergillus pseudoustus</name>
    <dbReference type="NCBI Taxonomy" id="1810923"/>
    <lineage>
        <taxon>Eukaryota</taxon>
        <taxon>Fungi</taxon>
        <taxon>Dikarya</taxon>
        <taxon>Ascomycota</taxon>
        <taxon>Pezizomycotina</taxon>
        <taxon>Eurotiomycetes</taxon>
        <taxon>Eurotiomycetidae</taxon>
        <taxon>Eurotiales</taxon>
        <taxon>Aspergillaceae</taxon>
        <taxon>Aspergillus</taxon>
        <taxon>Aspergillus subgen. Nidulantes</taxon>
    </lineage>
</organism>
<evidence type="ECO:0000256" key="1">
    <source>
        <dbReference type="SAM" id="SignalP"/>
    </source>
</evidence>
<dbReference type="EMBL" id="JBFXLU010000107">
    <property type="protein sequence ID" value="KAL2841700.1"/>
    <property type="molecule type" value="Genomic_DNA"/>
</dbReference>
<accession>A0ABR4JNW6</accession>